<feature type="compositionally biased region" description="Basic and acidic residues" evidence="1">
    <location>
        <begin position="36"/>
        <end position="46"/>
    </location>
</feature>
<feature type="compositionally biased region" description="Basic and acidic residues" evidence="1">
    <location>
        <begin position="54"/>
        <end position="72"/>
    </location>
</feature>
<gene>
    <name evidence="2" type="ORF">CPB83DRAFT_862485</name>
</gene>
<dbReference type="OrthoDB" id="2687798at2759"/>
<protein>
    <submittedName>
        <fullName evidence="2">Uncharacterized protein</fullName>
    </submittedName>
</protein>
<comment type="caution">
    <text evidence="2">The sequence shown here is derived from an EMBL/GenBank/DDBJ whole genome shotgun (WGS) entry which is preliminary data.</text>
</comment>
<evidence type="ECO:0000313" key="2">
    <source>
        <dbReference type="EMBL" id="KAF9523689.1"/>
    </source>
</evidence>
<keyword evidence="3" id="KW-1185">Reference proteome</keyword>
<feature type="compositionally biased region" description="Basic and acidic residues" evidence="1">
    <location>
        <begin position="81"/>
        <end position="90"/>
    </location>
</feature>
<feature type="region of interest" description="Disordered" evidence="1">
    <location>
        <begin position="19"/>
        <end position="137"/>
    </location>
</feature>
<organism evidence="2 3">
    <name type="scientific">Crepidotus variabilis</name>
    <dbReference type="NCBI Taxonomy" id="179855"/>
    <lineage>
        <taxon>Eukaryota</taxon>
        <taxon>Fungi</taxon>
        <taxon>Dikarya</taxon>
        <taxon>Basidiomycota</taxon>
        <taxon>Agaricomycotina</taxon>
        <taxon>Agaricomycetes</taxon>
        <taxon>Agaricomycetidae</taxon>
        <taxon>Agaricales</taxon>
        <taxon>Agaricineae</taxon>
        <taxon>Crepidotaceae</taxon>
        <taxon>Crepidotus</taxon>
    </lineage>
</organism>
<evidence type="ECO:0000256" key="1">
    <source>
        <dbReference type="SAM" id="MobiDB-lite"/>
    </source>
</evidence>
<feature type="compositionally biased region" description="Polar residues" evidence="1">
    <location>
        <begin position="19"/>
        <end position="35"/>
    </location>
</feature>
<accession>A0A9P6E7B8</accession>
<name>A0A9P6E7B8_9AGAR</name>
<evidence type="ECO:0000313" key="3">
    <source>
        <dbReference type="Proteomes" id="UP000807306"/>
    </source>
</evidence>
<dbReference type="EMBL" id="MU157912">
    <property type="protein sequence ID" value="KAF9523689.1"/>
    <property type="molecule type" value="Genomic_DNA"/>
</dbReference>
<sequence>MRLVLSSGIRRLRAPATINNRRLISTTQGVLSQGKHSPDTYSKEADSSPASDKTINKLDPESEAVQRPHDPPSGEYSRAGVKSEEYHNVEGENEPYTPKGGSKGNYGAMGDWKEQKGSETSKSEDGPDGKSSRGRGA</sequence>
<feature type="compositionally biased region" description="Basic and acidic residues" evidence="1">
    <location>
        <begin position="111"/>
        <end position="131"/>
    </location>
</feature>
<reference evidence="2" key="1">
    <citation type="submission" date="2020-11" db="EMBL/GenBank/DDBJ databases">
        <authorList>
            <consortium name="DOE Joint Genome Institute"/>
            <person name="Ahrendt S."/>
            <person name="Riley R."/>
            <person name="Andreopoulos W."/>
            <person name="Labutti K."/>
            <person name="Pangilinan J."/>
            <person name="Ruiz-Duenas F.J."/>
            <person name="Barrasa J.M."/>
            <person name="Sanchez-Garcia M."/>
            <person name="Camarero S."/>
            <person name="Miyauchi S."/>
            <person name="Serrano A."/>
            <person name="Linde D."/>
            <person name="Babiker R."/>
            <person name="Drula E."/>
            <person name="Ayuso-Fernandez I."/>
            <person name="Pacheco R."/>
            <person name="Padilla G."/>
            <person name="Ferreira P."/>
            <person name="Barriuso J."/>
            <person name="Kellner H."/>
            <person name="Castanera R."/>
            <person name="Alfaro M."/>
            <person name="Ramirez L."/>
            <person name="Pisabarro A.G."/>
            <person name="Kuo A."/>
            <person name="Tritt A."/>
            <person name="Lipzen A."/>
            <person name="He G."/>
            <person name="Yan M."/>
            <person name="Ng V."/>
            <person name="Cullen D."/>
            <person name="Martin F."/>
            <person name="Rosso M.-N."/>
            <person name="Henrissat B."/>
            <person name="Hibbett D."/>
            <person name="Martinez A.T."/>
            <person name="Grigoriev I.V."/>
        </authorList>
    </citation>
    <scope>NUCLEOTIDE SEQUENCE</scope>
    <source>
        <strain evidence="2">CBS 506.95</strain>
    </source>
</reference>
<dbReference type="AlphaFoldDB" id="A0A9P6E7B8"/>
<proteinExistence type="predicted"/>
<dbReference type="Proteomes" id="UP000807306">
    <property type="component" value="Unassembled WGS sequence"/>
</dbReference>